<dbReference type="PIRSF" id="PIRSF016138">
    <property type="entry name" value="UCP016138"/>
    <property type="match status" value="1"/>
</dbReference>
<accession>A0A2N7PLB0</accession>
<evidence type="ECO:0000313" key="1">
    <source>
        <dbReference type="EMBL" id="PMP64373.1"/>
    </source>
</evidence>
<dbReference type="Proteomes" id="UP000235731">
    <property type="component" value="Unassembled WGS sequence"/>
</dbReference>
<dbReference type="InterPro" id="IPR036918">
    <property type="entry name" value="Pyrv_Knase_C_sf"/>
</dbReference>
<dbReference type="EMBL" id="PNIE01000011">
    <property type="protein sequence ID" value="PMP64373.1"/>
    <property type="molecule type" value="Genomic_DNA"/>
</dbReference>
<dbReference type="AlphaFoldDB" id="A0A2N7PLB0"/>
<organism evidence="1 2">
    <name type="scientific">Caldimicrobium thiodismutans</name>
    <dbReference type="NCBI Taxonomy" id="1653476"/>
    <lineage>
        <taxon>Bacteria</taxon>
        <taxon>Pseudomonadati</taxon>
        <taxon>Thermodesulfobacteriota</taxon>
        <taxon>Thermodesulfobacteria</taxon>
        <taxon>Thermodesulfobacteriales</taxon>
        <taxon>Thermodesulfobacteriaceae</taxon>
        <taxon>Caldimicrobium</taxon>
    </lineage>
</organism>
<dbReference type="SUPFAM" id="SSF52935">
    <property type="entry name" value="PK C-terminal domain-like"/>
    <property type="match status" value="1"/>
</dbReference>
<protein>
    <submittedName>
        <fullName evidence="1">Uncharacterized protein</fullName>
    </submittedName>
</protein>
<dbReference type="InterPro" id="IPR015074">
    <property type="entry name" value="DUF1867"/>
</dbReference>
<proteinExistence type="predicted"/>
<gene>
    <name evidence="1" type="ORF">C0197_00740</name>
</gene>
<dbReference type="Gene3D" id="3.40.1380.20">
    <property type="entry name" value="Pyruvate kinase, C-terminal domain"/>
    <property type="match status" value="1"/>
</dbReference>
<comment type="caution">
    <text evidence="1">The sequence shown here is derived from an EMBL/GenBank/DDBJ whole genome shotgun (WGS) entry which is preliminary data.</text>
</comment>
<name>A0A2N7PLB0_9BACT</name>
<sequence length="185" mass="20132">MTVYFDRPGPENTEACLEIALKALKERGLKNIVVASTFGDTGLKFAKALKGEGVNLVIVTHNYGFREPGTIEMKDEVRKELEALGAKVYTGTMVFRGIGSAIRSTFNYSEEALIAQTLRIFGQGLKVCVEIAVMACDAGLILPEDVLSVAGTARGADTVALIKAMPSNMFFNLKVREILAKPRDW</sequence>
<evidence type="ECO:0000313" key="2">
    <source>
        <dbReference type="Proteomes" id="UP000235731"/>
    </source>
</evidence>
<reference evidence="1 2" key="1">
    <citation type="submission" date="2018-01" db="EMBL/GenBank/DDBJ databases">
        <title>Metagenomic assembled genomes from two thermal pools in the Uzon Caldera, Kamchatka, Russia.</title>
        <authorList>
            <person name="Wilkins L."/>
            <person name="Ettinger C."/>
        </authorList>
    </citation>
    <scope>NUCLEOTIDE SEQUENCE [LARGE SCALE GENOMIC DNA]</scope>
    <source>
        <strain evidence="1">ZAV-15</strain>
    </source>
</reference>